<organism evidence="1 2">
    <name type="scientific">Mucilaginibacter lutimaris</name>
    <dbReference type="NCBI Taxonomy" id="931629"/>
    <lineage>
        <taxon>Bacteria</taxon>
        <taxon>Pseudomonadati</taxon>
        <taxon>Bacteroidota</taxon>
        <taxon>Sphingobacteriia</taxon>
        <taxon>Sphingobacteriales</taxon>
        <taxon>Sphingobacteriaceae</taxon>
        <taxon>Mucilaginibacter</taxon>
    </lineage>
</organism>
<accession>A0ABW2ZA26</accession>
<proteinExistence type="predicted"/>
<dbReference type="EMBL" id="JBHTIA010000002">
    <property type="protein sequence ID" value="MFD0763350.1"/>
    <property type="molecule type" value="Genomic_DNA"/>
</dbReference>
<sequence length="366" mass="42946">MGDYLDSNVSLERETFNFDKETSDLMYGISQIEIEKSAALKTKEMFADDVKHRVEKKKNRIYGYVNSTAPWHKTYIDSVDLSLFSYNATDEKIELDLQKFKFQQEQDTKKDIQFILSSSDQTDLNQDINAILSKVTDIGKSDLAHYVCNRKIILDFFDALRKRDEEGNPNLEKEIHSLIFPMNSDTQKTSYEEHNLWLLDERLVFSEYVASDRKISKRKDAFGEPDLLIFDSKKSFRSGDNEYSNPITIFEFKRPKRYAYKQEDDPILQIGQYIEKIRAGKYEMPEGLEPIKVNDNTPVYAYIVADITDKIKQFAKQHSLTVSPDDEGYFGYHIGYKMYIELISFKKLMKDAKLRNQIFFKKLHLE</sequence>
<evidence type="ECO:0008006" key="3">
    <source>
        <dbReference type="Google" id="ProtNLM"/>
    </source>
</evidence>
<protein>
    <recommendedName>
        <fullName evidence="3">PD-(D/E)XK nuclease superfamily protein</fullName>
    </recommendedName>
</protein>
<evidence type="ECO:0000313" key="2">
    <source>
        <dbReference type="Proteomes" id="UP001597073"/>
    </source>
</evidence>
<name>A0ABW2ZA26_9SPHI</name>
<reference evidence="2" key="1">
    <citation type="journal article" date="2019" name="Int. J. Syst. Evol. Microbiol.">
        <title>The Global Catalogue of Microorganisms (GCM) 10K type strain sequencing project: providing services to taxonomists for standard genome sequencing and annotation.</title>
        <authorList>
            <consortium name="The Broad Institute Genomics Platform"/>
            <consortium name="The Broad Institute Genome Sequencing Center for Infectious Disease"/>
            <person name="Wu L."/>
            <person name="Ma J."/>
        </authorList>
    </citation>
    <scope>NUCLEOTIDE SEQUENCE [LARGE SCALE GENOMIC DNA]</scope>
    <source>
        <strain evidence="2">CCUG 60742</strain>
    </source>
</reference>
<dbReference type="Proteomes" id="UP001597073">
    <property type="component" value="Unassembled WGS sequence"/>
</dbReference>
<keyword evidence="2" id="KW-1185">Reference proteome</keyword>
<comment type="caution">
    <text evidence="1">The sequence shown here is derived from an EMBL/GenBank/DDBJ whole genome shotgun (WGS) entry which is preliminary data.</text>
</comment>
<gene>
    <name evidence="1" type="ORF">ACFQZI_00700</name>
</gene>
<evidence type="ECO:0000313" key="1">
    <source>
        <dbReference type="EMBL" id="MFD0763350.1"/>
    </source>
</evidence>
<dbReference type="RefSeq" id="WP_377137342.1">
    <property type="nucleotide sequence ID" value="NZ_JBHTIA010000002.1"/>
</dbReference>